<dbReference type="AlphaFoldDB" id="A0A9N8HA55"/>
<keyword evidence="6 12" id="KW-0472">Membrane</keyword>
<evidence type="ECO:0000256" key="13">
    <source>
        <dbReference type="SAM" id="SignalP"/>
    </source>
</evidence>
<feature type="domain" description="Ionotropic glutamate receptor C-terminal" evidence="14">
    <location>
        <begin position="195"/>
        <end position="486"/>
    </location>
</feature>
<evidence type="ECO:0000256" key="5">
    <source>
        <dbReference type="ARBA" id="ARBA00023065"/>
    </source>
</evidence>
<evidence type="ECO:0000256" key="12">
    <source>
        <dbReference type="SAM" id="Phobius"/>
    </source>
</evidence>
<accession>A0A9N8HA55</accession>
<keyword evidence="10" id="KW-0407">Ion channel</keyword>
<feature type="region of interest" description="Disordered" evidence="11">
    <location>
        <begin position="612"/>
        <end position="632"/>
    </location>
</feature>
<evidence type="ECO:0000256" key="7">
    <source>
        <dbReference type="ARBA" id="ARBA00023170"/>
    </source>
</evidence>
<keyword evidence="4 12" id="KW-1133">Transmembrane helix</keyword>
<dbReference type="PANTHER" id="PTHR18966">
    <property type="entry name" value="IONOTROPIC GLUTAMATE RECEPTOR"/>
    <property type="match status" value="1"/>
</dbReference>
<protein>
    <submittedName>
        <fullName evidence="15">Receptor subunit 1</fullName>
    </submittedName>
</protein>
<keyword evidence="16" id="KW-1185">Reference proteome</keyword>
<keyword evidence="7 15" id="KW-0675">Receptor</keyword>
<keyword evidence="9" id="KW-1071">Ligand-gated ion channel</keyword>
<feature type="compositionally biased region" description="Polar residues" evidence="11">
    <location>
        <begin position="455"/>
        <end position="464"/>
    </location>
</feature>
<keyword evidence="8" id="KW-0325">Glycoprotein</keyword>
<evidence type="ECO:0000256" key="8">
    <source>
        <dbReference type="ARBA" id="ARBA00023180"/>
    </source>
</evidence>
<dbReference type="GO" id="GO:0016020">
    <property type="term" value="C:membrane"/>
    <property type="evidence" value="ECO:0007669"/>
    <property type="project" value="UniProtKB-SubCell"/>
</dbReference>
<feature type="region of interest" description="Disordered" evidence="11">
    <location>
        <begin position="452"/>
        <end position="475"/>
    </location>
</feature>
<dbReference type="Pfam" id="PF00060">
    <property type="entry name" value="Lig_chan"/>
    <property type="match status" value="1"/>
</dbReference>
<dbReference type="SUPFAM" id="SSF53850">
    <property type="entry name" value="Periplasmic binding protein-like II"/>
    <property type="match status" value="1"/>
</dbReference>
<evidence type="ECO:0000313" key="16">
    <source>
        <dbReference type="Proteomes" id="UP001153069"/>
    </source>
</evidence>
<dbReference type="Proteomes" id="UP001153069">
    <property type="component" value="Unassembled WGS sequence"/>
</dbReference>
<feature type="transmembrane region" description="Helical" evidence="12">
    <location>
        <begin position="480"/>
        <end position="501"/>
    </location>
</feature>
<evidence type="ECO:0000259" key="14">
    <source>
        <dbReference type="Pfam" id="PF00060"/>
    </source>
</evidence>
<comment type="caution">
    <text evidence="15">The sequence shown here is derived from an EMBL/GenBank/DDBJ whole genome shotgun (WGS) entry which is preliminary data.</text>
</comment>
<evidence type="ECO:0000256" key="10">
    <source>
        <dbReference type="ARBA" id="ARBA00023303"/>
    </source>
</evidence>
<keyword evidence="13" id="KW-0732">Signal</keyword>
<sequence>MMFYNCQSLLWCLLVLHLVSWSEAQESPSINVTTFSTDESLRARQDVCDRYQLYDRGEVELRLALKGLTLRPLFTKGSFFNLDQDTNQLDEANPGLAAVLMDELARRAGFTWRNSYGITEGPPPGSGKTWTNLLLWGTDYFDVYCDWYAKTLARLKLGISFPEGFYDSSYILVGVAEAPPDNSINLWQWLEPFDTQVWICIVITIIGSGVLHQILDHIPPARQHKRRPTKPTFNEYRSRSSLSNHNNINTEEIYEGAHTIGDGIFLSSLLFTQHFQFMPRTAPSRLFSASMGLWALLINSNYTANLASFFVIENTPQLAIQSIDDAIAAGFPLCVWKDTASHEYVKDTYPQAKFIEANTELELYQAIVNGDCPVGVSSVQAFQLSQNQKQFNPDCGLYWVGRIIEPVNAGFSVKADAGNLCTSLIHNVLNLHLVEMKVDGFIDAAWEKEREKTNDQNCASDQNASSDDTSNSGSRSIKEMAGTFVLHSAFGAAAVLLMIVMRLRDKYKQMSDQSRQELHNTVFSVRRRPHHTKDDDYGMPDNDIMGPDHDHSNRLDHSDHPAREQQHVRYGGVLTTEERFEELKHSMRKRQDELEQTIQEQLGTILDLLQKQQQRPEQCKNEWRSKTSSWDL</sequence>
<dbReference type="OrthoDB" id="5984008at2759"/>
<keyword evidence="5" id="KW-0406">Ion transport</keyword>
<dbReference type="Gene3D" id="1.10.287.70">
    <property type="match status" value="1"/>
</dbReference>
<organism evidence="15 16">
    <name type="scientific">Seminavis robusta</name>
    <dbReference type="NCBI Taxonomy" id="568900"/>
    <lineage>
        <taxon>Eukaryota</taxon>
        <taxon>Sar</taxon>
        <taxon>Stramenopiles</taxon>
        <taxon>Ochrophyta</taxon>
        <taxon>Bacillariophyta</taxon>
        <taxon>Bacillariophyceae</taxon>
        <taxon>Bacillariophycidae</taxon>
        <taxon>Naviculales</taxon>
        <taxon>Naviculaceae</taxon>
        <taxon>Seminavis</taxon>
    </lineage>
</organism>
<evidence type="ECO:0000256" key="2">
    <source>
        <dbReference type="ARBA" id="ARBA00022448"/>
    </source>
</evidence>
<evidence type="ECO:0000256" key="4">
    <source>
        <dbReference type="ARBA" id="ARBA00022989"/>
    </source>
</evidence>
<dbReference type="GO" id="GO:0015276">
    <property type="term" value="F:ligand-gated monoatomic ion channel activity"/>
    <property type="evidence" value="ECO:0007669"/>
    <property type="project" value="InterPro"/>
</dbReference>
<comment type="subcellular location">
    <subcellularLocation>
        <location evidence="1">Membrane</location>
        <topology evidence="1">Multi-pass membrane protein</topology>
    </subcellularLocation>
</comment>
<evidence type="ECO:0000256" key="9">
    <source>
        <dbReference type="ARBA" id="ARBA00023286"/>
    </source>
</evidence>
<feature type="signal peptide" evidence="13">
    <location>
        <begin position="1"/>
        <end position="24"/>
    </location>
</feature>
<keyword evidence="2" id="KW-0813">Transport</keyword>
<proteinExistence type="predicted"/>
<evidence type="ECO:0000313" key="15">
    <source>
        <dbReference type="EMBL" id="CAB9506831.1"/>
    </source>
</evidence>
<evidence type="ECO:0000256" key="1">
    <source>
        <dbReference type="ARBA" id="ARBA00004141"/>
    </source>
</evidence>
<feature type="chain" id="PRO_5040328821" evidence="13">
    <location>
        <begin position="25"/>
        <end position="632"/>
    </location>
</feature>
<keyword evidence="3 12" id="KW-0812">Transmembrane</keyword>
<reference evidence="15" key="1">
    <citation type="submission" date="2020-06" db="EMBL/GenBank/DDBJ databases">
        <authorList>
            <consortium name="Plant Systems Biology data submission"/>
        </authorList>
    </citation>
    <scope>NUCLEOTIDE SEQUENCE</scope>
    <source>
        <strain evidence="15">D6</strain>
    </source>
</reference>
<name>A0A9N8HA55_9STRA</name>
<dbReference type="InterPro" id="IPR015683">
    <property type="entry name" value="Ionotropic_Glu_rcpt"/>
</dbReference>
<feature type="compositionally biased region" description="Low complexity" evidence="11">
    <location>
        <begin position="465"/>
        <end position="475"/>
    </location>
</feature>
<evidence type="ECO:0000256" key="11">
    <source>
        <dbReference type="SAM" id="MobiDB-lite"/>
    </source>
</evidence>
<dbReference type="InterPro" id="IPR001320">
    <property type="entry name" value="Iontro_rcpt_C"/>
</dbReference>
<evidence type="ECO:0000256" key="6">
    <source>
        <dbReference type="ARBA" id="ARBA00023136"/>
    </source>
</evidence>
<dbReference type="EMBL" id="CAICTM010000279">
    <property type="protein sequence ID" value="CAB9506831.1"/>
    <property type="molecule type" value="Genomic_DNA"/>
</dbReference>
<evidence type="ECO:0000256" key="3">
    <source>
        <dbReference type="ARBA" id="ARBA00022692"/>
    </source>
</evidence>
<gene>
    <name evidence="15" type="ORF">SEMRO_280_G107140.1</name>
</gene>